<keyword evidence="2" id="KW-0853">WD repeat</keyword>
<dbReference type="InterPro" id="IPR039241">
    <property type="entry name" value="Rrp9-like"/>
</dbReference>
<dbReference type="GO" id="GO:0032040">
    <property type="term" value="C:small-subunit processome"/>
    <property type="evidence" value="ECO:0007669"/>
    <property type="project" value="TreeGrafter"/>
</dbReference>
<dbReference type="GeneID" id="94838800"/>
<dbReference type="AlphaFoldDB" id="A0A1J4K618"/>
<proteinExistence type="predicted"/>
<dbReference type="InterPro" id="IPR015943">
    <property type="entry name" value="WD40/YVTN_repeat-like_dom_sf"/>
</dbReference>
<reference evidence="5" key="1">
    <citation type="submission" date="2016-10" db="EMBL/GenBank/DDBJ databases">
        <authorList>
            <person name="Benchimol M."/>
            <person name="Almeida L.G."/>
            <person name="Vasconcelos A.T."/>
            <person name="Perreira-Neves A."/>
            <person name="Rosa I.A."/>
            <person name="Tasca T."/>
            <person name="Bogo M.R."/>
            <person name="de Souza W."/>
        </authorList>
    </citation>
    <scope>NUCLEOTIDE SEQUENCE [LARGE SCALE GENOMIC DNA]</scope>
    <source>
        <strain evidence="5">K</strain>
    </source>
</reference>
<evidence type="ECO:0000313" key="5">
    <source>
        <dbReference type="EMBL" id="OHT06863.1"/>
    </source>
</evidence>
<dbReference type="RefSeq" id="XP_068359999.1">
    <property type="nucleotide sequence ID" value="XM_068504096.1"/>
</dbReference>
<evidence type="ECO:0000313" key="6">
    <source>
        <dbReference type="Proteomes" id="UP000179807"/>
    </source>
</evidence>
<dbReference type="SMART" id="SM00320">
    <property type="entry name" value="WD40"/>
    <property type="match status" value="1"/>
</dbReference>
<dbReference type="InterPro" id="IPR036322">
    <property type="entry name" value="WD40_repeat_dom_sf"/>
</dbReference>
<dbReference type="GO" id="GO:0034511">
    <property type="term" value="F:U3 snoRNA binding"/>
    <property type="evidence" value="ECO:0007669"/>
    <property type="project" value="InterPro"/>
</dbReference>
<name>A0A1J4K618_9EUKA</name>
<sequence>MEALSTMLRTQKDASDILMMKESFHQLGKLQEECSRELSDFQRENFIAQEEFRAISSHLFQEINDFHTRINAELDKITLRINRLEIIAMYAFNIKSTKVITSNRAICMACSQNYIALGIASGDIRVYQIPGYNQISSTTRSNYDPLTNFGKITCMHAQDHLFVGFNNGMIIAFEFENLEVPHEMKYHQSAITAFHQFGDYFASGCNDGVVVLWNATTFERLIIVPLHRLPISSITDDGTDWIVADRTGMVSTHNQLFSKHSDKFSLCPTILYLFSQGPDRYITISNELLTWEGRRRAKTFNAVPVGAAPICCLKPPEMILLGSRQSNELRFIFLESLLFPKTIDVLDSPPLSIVHQNSIFYILTKNGNVYTITPDS</sequence>
<keyword evidence="3" id="KW-0677">Repeat</keyword>
<evidence type="ECO:0008006" key="7">
    <source>
        <dbReference type="Google" id="ProtNLM"/>
    </source>
</evidence>
<protein>
    <recommendedName>
        <fullName evidence="7">Anaphase-promoting complex subunit 4 WD40 domain-containing protein</fullName>
    </recommendedName>
</protein>
<comment type="caution">
    <text evidence="5">The sequence shown here is derived from an EMBL/GenBank/DDBJ whole genome shotgun (WGS) entry which is preliminary data.</text>
</comment>
<dbReference type="SUPFAM" id="SSF50978">
    <property type="entry name" value="WD40 repeat-like"/>
    <property type="match status" value="1"/>
</dbReference>
<dbReference type="VEuPathDB" id="TrichDB:TRFO_25039"/>
<dbReference type="OrthoDB" id="273067at2759"/>
<gene>
    <name evidence="5" type="ORF">TRFO_25039</name>
</gene>
<evidence type="ECO:0000256" key="3">
    <source>
        <dbReference type="ARBA" id="ARBA00022737"/>
    </source>
</evidence>
<dbReference type="Proteomes" id="UP000179807">
    <property type="component" value="Unassembled WGS sequence"/>
</dbReference>
<keyword evidence="4" id="KW-0539">Nucleus</keyword>
<organism evidence="5 6">
    <name type="scientific">Tritrichomonas foetus</name>
    <dbReference type="NCBI Taxonomy" id="1144522"/>
    <lineage>
        <taxon>Eukaryota</taxon>
        <taxon>Metamonada</taxon>
        <taxon>Parabasalia</taxon>
        <taxon>Tritrichomonadida</taxon>
        <taxon>Tritrichomonadidae</taxon>
        <taxon>Tritrichomonas</taxon>
    </lineage>
</organism>
<keyword evidence="6" id="KW-1185">Reference proteome</keyword>
<accession>A0A1J4K618</accession>
<dbReference type="InterPro" id="IPR001680">
    <property type="entry name" value="WD40_rpt"/>
</dbReference>
<evidence type="ECO:0000256" key="4">
    <source>
        <dbReference type="ARBA" id="ARBA00023242"/>
    </source>
</evidence>
<comment type="subcellular location">
    <subcellularLocation>
        <location evidence="1">Nucleus</location>
    </subcellularLocation>
</comment>
<dbReference type="PANTHER" id="PTHR19865">
    <property type="entry name" value="U3 SMALL NUCLEOLAR RNA INTERACTING PROTEIN 2"/>
    <property type="match status" value="1"/>
</dbReference>
<evidence type="ECO:0000256" key="1">
    <source>
        <dbReference type="ARBA" id="ARBA00004123"/>
    </source>
</evidence>
<evidence type="ECO:0000256" key="2">
    <source>
        <dbReference type="ARBA" id="ARBA00022574"/>
    </source>
</evidence>
<dbReference type="Gene3D" id="2.130.10.10">
    <property type="entry name" value="YVTN repeat-like/Quinoprotein amine dehydrogenase"/>
    <property type="match status" value="1"/>
</dbReference>
<dbReference type="EMBL" id="MLAK01000713">
    <property type="protein sequence ID" value="OHT06863.1"/>
    <property type="molecule type" value="Genomic_DNA"/>
</dbReference>
<dbReference type="PANTHER" id="PTHR19865:SF0">
    <property type="entry name" value="U3 SMALL NUCLEOLAR RNA-INTERACTING PROTEIN 2"/>
    <property type="match status" value="1"/>
</dbReference>